<dbReference type="PROSITE" id="PS50016">
    <property type="entry name" value="ZF_PHD_2"/>
    <property type="match status" value="1"/>
</dbReference>
<keyword evidence="2 4" id="KW-0863">Zinc-finger</keyword>
<feature type="domain" description="PHD-type" evidence="6">
    <location>
        <begin position="86"/>
        <end position="154"/>
    </location>
</feature>
<dbReference type="AlphaFoldDB" id="A0A1I8H2K0"/>
<feature type="region of interest" description="Disordered" evidence="5">
    <location>
        <begin position="1"/>
        <end position="40"/>
    </location>
</feature>
<dbReference type="InterPro" id="IPR013083">
    <property type="entry name" value="Znf_RING/FYVE/PHD"/>
</dbReference>
<proteinExistence type="predicted"/>
<dbReference type="InterPro" id="IPR019787">
    <property type="entry name" value="Znf_PHD-finger"/>
</dbReference>
<reference evidence="8" key="1">
    <citation type="submission" date="2016-11" db="UniProtKB">
        <authorList>
            <consortium name="WormBaseParasite"/>
        </authorList>
    </citation>
    <scope>IDENTIFICATION</scope>
</reference>
<sequence>PNAGQGGQSSGPKKGAVSKKAPAKEENSNGGQSAQQQQQNFLEPVDRFSDDITDAERVALYQELAATELKSAMAARHRKGHDLVLASTCICGQRSSNSSNSFMLQCELCRHWYHAQCVTLPKYLKPKTLTNAGQSAMRAALRDLKYLCQACERGRRPRVETILSLLLALQRLPCPLLAGVALQCLTERAMSWQDRTHCLLLSSPELRRALVCLARTMKLQLPDKLLRQLNTMVTSGGEAAMASSVAAISANSGLTLAERGAANAAAAAAAAATSTSSSAASAAAAAAAAAQSSSSRKPRKSPLFPRGPSQSGGGNNTAASTTSAAAPAGPGSSSLSISPPPTMSTSGAGDFMTSPTSLMPARRPRLTLSPAARSQLESAMLEGDLLEVSMEESTWLWHLLQASAPDADVNEFGDDDRGVGLIACGRGADSDNEDNDNDEESSSEGDEEGDDAMDSSSVQSSAKAAASTAAGVAASAADDDDGDDMSDAYSTSAIALGPAAERRRKHYTQPAASHAASSAAASVASSSASASKRQQARHQQQQQQKRRKGGWSEDCAAVKCHQPTGTQSDFDEEDFDNEDIEELLPTPDGEESGSDEDSHEELISQQDADDDDESAGLAEN</sequence>
<organism evidence="7 8">
    <name type="scientific">Macrostomum lignano</name>
    <dbReference type="NCBI Taxonomy" id="282301"/>
    <lineage>
        <taxon>Eukaryota</taxon>
        <taxon>Metazoa</taxon>
        <taxon>Spiralia</taxon>
        <taxon>Lophotrochozoa</taxon>
        <taxon>Platyhelminthes</taxon>
        <taxon>Rhabditophora</taxon>
        <taxon>Macrostomorpha</taxon>
        <taxon>Macrostomida</taxon>
        <taxon>Macrostomidae</taxon>
        <taxon>Macrostomum</taxon>
    </lineage>
</organism>
<evidence type="ECO:0000313" key="8">
    <source>
        <dbReference type="WBParaSite" id="maker-uti_cns_0004139-snap-gene-0.10-mRNA-1"/>
    </source>
</evidence>
<feature type="compositionally biased region" description="Low complexity" evidence="5">
    <location>
        <begin position="454"/>
        <end position="476"/>
    </location>
</feature>
<feature type="region of interest" description="Disordered" evidence="5">
    <location>
        <begin position="290"/>
        <end position="364"/>
    </location>
</feature>
<dbReference type="InterPro" id="IPR011011">
    <property type="entry name" value="Znf_FYVE_PHD"/>
</dbReference>
<accession>A0A1I8H2K0</accession>
<evidence type="ECO:0000256" key="3">
    <source>
        <dbReference type="ARBA" id="ARBA00022833"/>
    </source>
</evidence>
<evidence type="ECO:0000256" key="1">
    <source>
        <dbReference type="ARBA" id="ARBA00022723"/>
    </source>
</evidence>
<dbReference type="InterPro" id="IPR019786">
    <property type="entry name" value="Zinc_finger_PHD-type_CS"/>
</dbReference>
<dbReference type="PROSITE" id="PS01359">
    <property type="entry name" value="ZF_PHD_1"/>
    <property type="match status" value="1"/>
</dbReference>
<feature type="compositionally biased region" description="Acidic residues" evidence="5">
    <location>
        <begin position="569"/>
        <end position="599"/>
    </location>
</feature>
<feature type="compositionally biased region" description="Low complexity" evidence="5">
    <location>
        <begin position="511"/>
        <end position="543"/>
    </location>
</feature>
<evidence type="ECO:0000313" key="7">
    <source>
        <dbReference type="Proteomes" id="UP000095280"/>
    </source>
</evidence>
<dbReference type="GO" id="GO:0008270">
    <property type="term" value="F:zinc ion binding"/>
    <property type="evidence" value="ECO:0007669"/>
    <property type="project" value="UniProtKB-KW"/>
</dbReference>
<name>A0A1I8H2K0_9PLAT</name>
<evidence type="ECO:0000256" key="4">
    <source>
        <dbReference type="PROSITE-ProRule" id="PRU00146"/>
    </source>
</evidence>
<evidence type="ECO:0000256" key="2">
    <source>
        <dbReference type="ARBA" id="ARBA00022771"/>
    </source>
</evidence>
<feature type="compositionally biased region" description="Acidic residues" evidence="5">
    <location>
        <begin position="477"/>
        <end position="486"/>
    </location>
</feature>
<dbReference type="SUPFAM" id="SSF57903">
    <property type="entry name" value="FYVE/PHD zinc finger"/>
    <property type="match status" value="1"/>
</dbReference>
<feature type="region of interest" description="Disordered" evidence="5">
    <location>
        <begin position="423"/>
        <end position="620"/>
    </location>
</feature>
<dbReference type="WBParaSite" id="maker-uti_cns_0004139-snap-gene-0.10-mRNA-1">
    <property type="protein sequence ID" value="maker-uti_cns_0004139-snap-gene-0.10-mRNA-1"/>
    <property type="gene ID" value="maker-uti_cns_0004139-snap-gene-0.10"/>
</dbReference>
<dbReference type="Gene3D" id="3.30.40.10">
    <property type="entry name" value="Zinc/RING finger domain, C3HC4 (zinc finger)"/>
    <property type="match status" value="1"/>
</dbReference>
<dbReference type="Proteomes" id="UP000095280">
    <property type="component" value="Unplaced"/>
</dbReference>
<protein>
    <submittedName>
        <fullName evidence="8">PHD-type domain-containing protein</fullName>
    </submittedName>
</protein>
<feature type="compositionally biased region" description="Acidic residues" evidence="5">
    <location>
        <begin position="430"/>
        <end position="453"/>
    </location>
</feature>
<keyword evidence="3" id="KW-0862">Zinc</keyword>
<evidence type="ECO:0000259" key="6">
    <source>
        <dbReference type="PROSITE" id="PS50016"/>
    </source>
</evidence>
<dbReference type="Pfam" id="PF00628">
    <property type="entry name" value="PHD"/>
    <property type="match status" value="1"/>
</dbReference>
<keyword evidence="7" id="KW-1185">Reference proteome</keyword>
<feature type="compositionally biased region" description="Low complexity" evidence="5">
    <location>
        <begin position="28"/>
        <end position="40"/>
    </location>
</feature>
<keyword evidence="1" id="KW-0479">Metal-binding</keyword>
<dbReference type="SMART" id="SM00249">
    <property type="entry name" value="PHD"/>
    <property type="match status" value="1"/>
</dbReference>
<evidence type="ECO:0000256" key="5">
    <source>
        <dbReference type="SAM" id="MobiDB-lite"/>
    </source>
</evidence>
<dbReference type="InterPro" id="IPR001965">
    <property type="entry name" value="Znf_PHD"/>
</dbReference>
<feature type="compositionally biased region" description="Low complexity" evidence="5">
    <location>
        <begin position="316"/>
        <end position="347"/>
    </location>
</feature>